<keyword evidence="10" id="KW-0732">Signal</keyword>
<dbReference type="InterPro" id="IPR013083">
    <property type="entry name" value="Znf_RING/FYVE/PHD"/>
</dbReference>
<dbReference type="PANTHER" id="PTHR46539">
    <property type="entry name" value="E3 UBIQUITIN-PROTEIN LIGASE ATL42"/>
    <property type="match status" value="1"/>
</dbReference>
<evidence type="ECO:0000313" key="13">
    <source>
        <dbReference type="Proteomes" id="UP000291116"/>
    </source>
</evidence>
<keyword evidence="6" id="KW-1133">Transmembrane helix</keyword>
<evidence type="ECO:0000256" key="8">
    <source>
        <dbReference type="PROSITE-ProRule" id="PRU00175"/>
    </source>
</evidence>
<feature type="compositionally biased region" description="Low complexity" evidence="9">
    <location>
        <begin position="676"/>
        <end position="693"/>
    </location>
</feature>
<dbReference type="SMART" id="SM00184">
    <property type="entry name" value="RING"/>
    <property type="match status" value="1"/>
</dbReference>
<keyword evidence="2" id="KW-0812">Transmembrane</keyword>
<reference evidence="12 13" key="1">
    <citation type="submission" date="2019-01" db="EMBL/GenBank/DDBJ databases">
        <authorList>
            <person name="Ferrante I. M."/>
        </authorList>
    </citation>
    <scope>NUCLEOTIDE SEQUENCE [LARGE SCALE GENOMIC DNA]</scope>
    <source>
        <strain evidence="12 13">B856</strain>
    </source>
</reference>
<dbReference type="GO" id="GO:0016020">
    <property type="term" value="C:membrane"/>
    <property type="evidence" value="ECO:0007669"/>
    <property type="project" value="UniProtKB-SubCell"/>
</dbReference>
<evidence type="ECO:0000256" key="4">
    <source>
        <dbReference type="ARBA" id="ARBA00022771"/>
    </source>
</evidence>
<evidence type="ECO:0000256" key="2">
    <source>
        <dbReference type="ARBA" id="ARBA00022692"/>
    </source>
</evidence>
<dbReference type="OrthoDB" id="49063at2759"/>
<evidence type="ECO:0000256" key="9">
    <source>
        <dbReference type="SAM" id="MobiDB-lite"/>
    </source>
</evidence>
<dbReference type="AlphaFoldDB" id="A0A448ZR00"/>
<dbReference type="InterPro" id="IPR001841">
    <property type="entry name" value="Znf_RING"/>
</dbReference>
<keyword evidence="3" id="KW-0479">Metal-binding</keyword>
<keyword evidence="13" id="KW-1185">Reference proteome</keyword>
<accession>A0A448ZR00</accession>
<evidence type="ECO:0000256" key="3">
    <source>
        <dbReference type="ARBA" id="ARBA00022723"/>
    </source>
</evidence>
<feature type="compositionally biased region" description="Basic and acidic residues" evidence="9">
    <location>
        <begin position="614"/>
        <end position="625"/>
    </location>
</feature>
<evidence type="ECO:0000256" key="5">
    <source>
        <dbReference type="ARBA" id="ARBA00022833"/>
    </source>
</evidence>
<feature type="compositionally biased region" description="Low complexity" evidence="9">
    <location>
        <begin position="237"/>
        <end position="265"/>
    </location>
</feature>
<feature type="region of interest" description="Disordered" evidence="9">
    <location>
        <begin position="598"/>
        <end position="712"/>
    </location>
</feature>
<evidence type="ECO:0000256" key="6">
    <source>
        <dbReference type="ARBA" id="ARBA00022989"/>
    </source>
</evidence>
<keyword evidence="4 8" id="KW-0863">Zinc-finger</keyword>
<dbReference type="PROSITE" id="PS51257">
    <property type="entry name" value="PROKAR_LIPOPROTEIN"/>
    <property type="match status" value="1"/>
</dbReference>
<dbReference type="EMBL" id="CAACVS010000647">
    <property type="protein sequence ID" value="VEU44467.1"/>
    <property type="molecule type" value="Genomic_DNA"/>
</dbReference>
<evidence type="ECO:0000256" key="1">
    <source>
        <dbReference type="ARBA" id="ARBA00004370"/>
    </source>
</evidence>
<protein>
    <recommendedName>
        <fullName evidence="11">RING-type domain-containing protein</fullName>
    </recommendedName>
</protein>
<evidence type="ECO:0000256" key="7">
    <source>
        <dbReference type="ARBA" id="ARBA00023136"/>
    </source>
</evidence>
<name>A0A448ZR00_9STRA</name>
<dbReference type="Gene3D" id="3.30.40.10">
    <property type="entry name" value="Zinc/RING finger domain, C3HC4 (zinc finger)"/>
    <property type="match status" value="1"/>
</dbReference>
<evidence type="ECO:0000313" key="12">
    <source>
        <dbReference type="EMBL" id="VEU44467.1"/>
    </source>
</evidence>
<feature type="chain" id="PRO_5019207401" description="RING-type domain-containing protein" evidence="10">
    <location>
        <begin position="32"/>
        <end position="804"/>
    </location>
</feature>
<dbReference type="Pfam" id="PF13639">
    <property type="entry name" value="zf-RING_2"/>
    <property type="match status" value="1"/>
</dbReference>
<dbReference type="CDD" id="cd16454">
    <property type="entry name" value="RING-H2_PA-TM-RING"/>
    <property type="match status" value="1"/>
</dbReference>
<gene>
    <name evidence="12" type="ORF">PSNMU_V1.4_AUG-EV-PASAV3_0116230</name>
</gene>
<dbReference type="SUPFAM" id="SSF57850">
    <property type="entry name" value="RING/U-box"/>
    <property type="match status" value="1"/>
</dbReference>
<feature type="compositionally biased region" description="Low complexity" evidence="9">
    <location>
        <begin position="784"/>
        <end position="795"/>
    </location>
</feature>
<dbReference type="PANTHER" id="PTHR46539:SF1">
    <property type="entry name" value="E3 UBIQUITIN-PROTEIN LIGASE ATL42"/>
    <property type="match status" value="1"/>
</dbReference>
<feature type="compositionally biased region" description="Low complexity" evidence="9">
    <location>
        <begin position="603"/>
        <end position="612"/>
    </location>
</feature>
<feature type="signal peptide" evidence="10">
    <location>
        <begin position="1"/>
        <end position="31"/>
    </location>
</feature>
<dbReference type="PROSITE" id="PS50089">
    <property type="entry name" value="ZF_RING_2"/>
    <property type="match status" value="1"/>
</dbReference>
<feature type="domain" description="RING-type" evidence="11">
    <location>
        <begin position="731"/>
        <end position="774"/>
    </location>
</feature>
<organism evidence="12 13">
    <name type="scientific">Pseudo-nitzschia multistriata</name>
    <dbReference type="NCBI Taxonomy" id="183589"/>
    <lineage>
        <taxon>Eukaryota</taxon>
        <taxon>Sar</taxon>
        <taxon>Stramenopiles</taxon>
        <taxon>Ochrophyta</taxon>
        <taxon>Bacillariophyta</taxon>
        <taxon>Bacillariophyceae</taxon>
        <taxon>Bacillariophycidae</taxon>
        <taxon>Bacillariales</taxon>
        <taxon>Bacillariaceae</taxon>
        <taxon>Pseudo-nitzschia</taxon>
    </lineage>
</organism>
<keyword evidence="7" id="KW-0472">Membrane</keyword>
<dbReference type="GO" id="GO:0008270">
    <property type="term" value="F:zinc ion binding"/>
    <property type="evidence" value="ECO:0007669"/>
    <property type="project" value="UniProtKB-KW"/>
</dbReference>
<feature type="region of interest" description="Disordered" evidence="9">
    <location>
        <begin position="222"/>
        <end position="350"/>
    </location>
</feature>
<sequence>MSMTRAIASFSHALWTLFAVCVLVLSSGCHPLPGLLQPLFVMAVPDYTQTNRPNYGLNDPNGADAQREAAREEANKQYESASGAYEFLTRKDEDEKKKRASLTISMRFKSNLEFIVGTVDFGHSIDHHRYMYYKGVIAKPPPDTSQLCTLPEELMATYRNDLENIPVALLVELETGGCDVLTKASNALRIQKDVTSNLKYVLFYNNDRYDPSSIVTLSLDDTSRSTSARELAPLTKSPTLAPSLSSYPSSAPSTSSSNIPAPTSTVAPTNDPAPTLAPSTSAPTPLLAPTLSSYPSSASSTSSSNITDPTATPASTSDPAPTAAPSTSAPTSFEPTKYAPTTDAPTETWSSSILPTIWGITDDDFDRNQETIIDVGSDTNNDNVDAALEEDLAEQLTIERERLKTELEGNDSIVFASLPFAVGRLILANIEEQVLRGTYNVGDTIASAEFLEPGFEKWRMDMRLQIIEPPSPVLGSPNDDDVGNDDYLTNKNIGGSNSYSDRAPSTFNVLKYVLFGLLIISPCLRAFHLWWAGGGRIRFRHSEDESNRIVGLQYIPPMDNWFGPYEPVEGERVHGRLTTEQIMALPEIIYQKPNFDHEDDAATEAPTEATDPNHIYHESDDRSETGAEAPDETTGAARSNDPDGDTVRAPSDTIPCPEPERFALPGSPERVGTETGSLSSSSSSSASSSLPSGPREDLPPDEEQPAAEAAPLSFRTQRRLRAFTTTTCTTCSICIDEFEVGEKIRLLPLCGHGFHTECILPWLRERQGCCPLCKMEVIEEAGANNRNNNNSNNNNGTDRGNAGT</sequence>
<comment type="subcellular location">
    <subcellularLocation>
        <location evidence="1">Membrane</location>
    </subcellularLocation>
</comment>
<keyword evidence="5" id="KW-0862">Zinc</keyword>
<evidence type="ECO:0000259" key="11">
    <source>
        <dbReference type="PROSITE" id="PS50089"/>
    </source>
</evidence>
<dbReference type="Proteomes" id="UP000291116">
    <property type="component" value="Unassembled WGS sequence"/>
</dbReference>
<feature type="region of interest" description="Disordered" evidence="9">
    <location>
        <begin position="783"/>
        <end position="804"/>
    </location>
</feature>
<proteinExistence type="predicted"/>
<feature type="compositionally biased region" description="Low complexity" evidence="9">
    <location>
        <begin position="272"/>
        <end position="332"/>
    </location>
</feature>
<evidence type="ECO:0000256" key="10">
    <source>
        <dbReference type="SAM" id="SignalP"/>
    </source>
</evidence>